<protein>
    <submittedName>
        <fullName evidence="2">DNA-binding transcriptional regulator, MarR family</fullName>
    </submittedName>
</protein>
<dbReference type="SMART" id="SM00347">
    <property type="entry name" value="HTH_MARR"/>
    <property type="match status" value="1"/>
</dbReference>
<evidence type="ECO:0000259" key="1">
    <source>
        <dbReference type="PROSITE" id="PS50995"/>
    </source>
</evidence>
<keyword evidence="3" id="KW-1185">Reference proteome</keyword>
<gene>
    <name evidence="2" type="ORF">SAMN04489713_101503</name>
</gene>
<evidence type="ECO:0000313" key="3">
    <source>
        <dbReference type="Proteomes" id="UP000183413"/>
    </source>
</evidence>
<dbReference type="STRING" id="1993.SAMN04489713_101503"/>
<organism evidence="2 3">
    <name type="scientific">Actinomadura madurae</name>
    <dbReference type="NCBI Taxonomy" id="1993"/>
    <lineage>
        <taxon>Bacteria</taxon>
        <taxon>Bacillati</taxon>
        <taxon>Actinomycetota</taxon>
        <taxon>Actinomycetes</taxon>
        <taxon>Streptosporangiales</taxon>
        <taxon>Thermomonosporaceae</taxon>
        <taxon>Actinomadura</taxon>
    </lineage>
</organism>
<evidence type="ECO:0000313" key="2">
    <source>
        <dbReference type="EMBL" id="SFN16867.1"/>
    </source>
</evidence>
<dbReference type="SUPFAM" id="SSF46785">
    <property type="entry name" value="Winged helix' DNA-binding domain"/>
    <property type="match status" value="1"/>
</dbReference>
<reference evidence="2 3" key="1">
    <citation type="submission" date="2016-10" db="EMBL/GenBank/DDBJ databases">
        <authorList>
            <person name="de Groot N.N."/>
        </authorList>
    </citation>
    <scope>NUCLEOTIDE SEQUENCE [LARGE SCALE GENOMIC DNA]</scope>
    <source>
        <strain evidence="2 3">DSM 43067</strain>
    </source>
</reference>
<accession>A0A1I4WTR7</accession>
<keyword evidence="2" id="KW-0238">DNA-binding</keyword>
<dbReference type="PANTHER" id="PTHR33164:SF57">
    <property type="entry name" value="MARR-FAMILY TRANSCRIPTIONAL REGULATOR"/>
    <property type="match status" value="1"/>
</dbReference>
<dbReference type="GO" id="GO:0006950">
    <property type="term" value="P:response to stress"/>
    <property type="evidence" value="ECO:0007669"/>
    <property type="project" value="TreeGrafter"/>
</dbReference>
<dbReference type="RefSeq" id="WP_256255176.1">
    <property type="nucleotide sequence ID" value="NZ_FOVH01000001.1"/>
</dbReference>
<dbReference type="eggNOG" id="COG1846">
    <property type="taxonomic scope" value="Bacteria"/>
</dbReference>
<dbReference type="PANTHER" id="PTHR33164">
    <property type="entry name" value="TRANSCRIPTIONAL REGULATOR, MARR FAMILY"/>
    <property type="match status" value="1"/>
</dbReference>
<dbReference type="AlphaFoldDB" id="A0A1I4WTR7"/>
<dbReference type="EMBL" id="FOVH01000001">
    <property type="protein sequence ID" value="SFN16867.1"/>
    <property type="molecule type" value="Genomic_DNA"/>
</dbReference>
<dbReference type="InterPro" id="IPR039422">
    <property type="entry name" value="MarR/SlyA-like"/>
</dbReference>
<dbReference type="InterPro" id="IPR036390">
    <property type="entry name" value="WH_DNA-bd_sf"/>
</dbReference>
<dbReference type="InterPro" id="IPR000835">
    <property type="entry name" value="HTH_MarR-typ"/>
</dbReference>
<proteinExistence type="predicted"/>
<dbReference type="Gene3D" id="1.10.10.10">
    <property type="entry name" value="Winged helix-like DNA-binding domain superfamily/Winged helix DNA-binding domain"/>
    <property type="match status" value="1"/>
</dbReference>
<dbReference type="InParanoid" id="A0A1I4WTR7"/>
<feature type="domain" description="HTH marR-type" evidence="1">
    <location>
        <begin position="13"/>
        <end position="154"/>
    </location>
</feature>
<dbReference type="InterPro" id="IPR036388">
    <property type="entry name" value="WH-like_DNA-bd_sf"/>
</dbReference>
<dbReference type="Pfam" id="PF12802">
    <property type="entry name" value="MarR_2"/>
    <property type="match status" value="1"/>
</dbReference>
<dbReference type="GO" id="GO:0003700">
    <property type="term" value="F:DNA-binding transcription factor activity"/>
    <property type="evidence" value="ECO:0007669"/>
    <property type="project" value="InterPro"/>
</dbReference>
<dbReference type="GO" id="GO:0003677">
    <property type="term" value="F:DNA binding"/>
    <property type="evidence" value="ECO:0007669"/>
    <property type="project" value="UniProtKB-KW"/>
</dbReference>
<dbReference type="Proteomes" id="UP000183413">
    <property type="component" value="Unassembled WGS sequence"/>
</dbReference>
<dbReference type="PROSITE" id="PS50995">
    <property type="entry name" value="HTH_MARR_2"/>
    <property type="match status" value="1"/>
</dbReference>
<name>A0A1I4WTR7_9ACTN</name>
<sequence>MSENGSAAAAAVDADLETMVQLTARMMRGIKGGHDGAEELVDRVRAAGLGPRHVPALIQLVLQGPMAVGVLARRMALSPATVSQLVGELERGGFVERRPDERDRRRMIVSLGERHREMVERFTWRRLRPFRMALEALTPDERAQFLHGWRVLVETIERTSAPAPDGEGCPGG</sequence>